<dbReference type="PANTHER" id="PTHR24096:SF149">
    <property type="entry name" value="AMP-BINDING DOMAIN-CONTAINING PROTEIN-RELATED"/>
    <property type="match status" value="1"/>
</dbReference>
<dbReference type="InParanoid" id="D5GM09"/>
<dbReference type="EMBL" id="FN430351">
    <property type="protein sequence ID" value="CAZ85471.1"/>
    <property type="molecule type" value="Genomic_DNA"/>
</dbReference>
<comment type="similarity">
    <text evidence="1">Belongs to the ATP-dependent AMP-binding enzyme family.</text>
</comment>
<organism evidence="4 5">
    <name type="scientific">Tuber melanosporum (strain Mel28)</name>
    <name type="common">Perigord black truffle</name>
    <dbReference type="NCBI Taxonomy" id="656061"/>
    <lineage>
        <taxon>Eukaryota</taxon>
        <taxon>Fungi</taxon>
        <taxon>Dikarya</taxon>
        <taxon>Ascomycota</taxon>
        <taxon>Pezizomycotina</taxon>
        <taxon>Pezizomycetes</taxon>
        <taxon>Pezizales</taxon>
        <taxon>Tuberaceae</taxon>
        <taxon>Tuber</taxon>
    </lineage>
</organism>
<dbReference type="SUPFAM" id="SSF56801">
    <property type="entry name" value="Acetyl-CoA synthetase-like"/>
    <property type="match status" value="1"/>
</dbReference>
<dbReference type="RefSeq" id="XP_002841280.1">
    <property type="nucleotide sequence ID" value="XM_002841234.1"/>
</dbReference>
<keyword evidence="5" id="KW-1185">Reference proteome</keyword>
<reference evidence="4 5" key="1">
    <citation type="journal article" date="2010" name="Nature">
        <title>Perigord black truffle genome uncovers evolutionary origins and mechanisms of symbiosis.</title>
        <authorList>
            <person name="Martin F."/>
            <person name="Kohler A."/>
            <person name="Murat C."/>
            <person name="Balestrini R."/>
            <person name="Coutinho P.M."/>
            <person name="Jaillon O."/>
            <person name="Montanini B."/>
            <person name="Morin E."/>
            <person name="Noel B."/>
            <person name="Percudani R."/>
            <person name="Porcel B."/>
            <person name="Rubini A."/>
            <person name="Amicucci A."/>
            <person name="Amselem J."/>
            <person name="Anthouard V."/>
            <person name="Arcioni S."/>
            <person name="Artiguenave F."/>
            <person name="Aury J.M."/>
            <person name="Ballario P."/>
            <person name="Bolchi A."/>
            <person name="Brenna A."/>
            <person name="Brun A."/>
            <person name="Buee M."/>
            <person name="Cantarel B."/>
            <person name="Chevalier G."/>
            <person name="Couloux A."/>
            <person name="Da Silva C."/>
            <person name="Denoeud F."/>
            <person name="Duplessis S."/>
            <person name="Ghignone S."/>
            <person name="Hilselberger B."/>
            <person name="Iotti M."/>
            <person name="Marcais B."/>
            <person name="Mello A."/>
            <person name="Miranda M."/>
            <person name="Pacioni G."/>
            <person name="Quesneville H."/>
            <person name="Riccioni C."/>
            <person name="Ruotolo R."/>
            <person name="Splivallo R."/>
            <person name="Stocchi V."/>
            <person name="Tisserant E."/>
            <person name="Viscomi A.R."/>
            <person name="Zambonelli A."/>
            <person name="Zampieri E."/>
            <person name="Henrissat B."/>
            <person name="Lebrun M.H."/>
            <person name="Paolocci F."/>
            <person name="Bonfante P."/>
            <person name="Ottonello S."/>
            <person name="Wincker P."/>
        </authorList>
    </citation>
    <scope>NUCLEOTIDE SEQUENCE [LARGE SCALE GENOMIC DNA]</scope>
    <source>
        <strain evidence="4 5">Mel28</strain>
    </source>
</reference>
<gene>
    <name evidence="4" type="ORF">GSTUM_00010352001</name>
</gene>
<sequence length="103" mass="11877">MYTSVLYLLCVGSLKLHRVGRLMPHTEAKVVSTDRTKVLPVGQRGELAVSGYHLQRGYWNDLIGTAEVMTKDWNGKLWMHKSDFPRHLYCLFSSVIRLINRTD</sequence>
<evidence type="ECO:0000313" key="4">
    <source>
        <dbReference type="EMBL" id="CAZ85471.1"/>
    </source>
</evidence>
<dbReference type="KEGG" id="tml:GSTUM_00010352001"/>
<dbReference type="HOGENOM" id="CLU_2265679_0_0_1"/>
<evidence type="ECO:0000256" key="2">
    <source>
        <dbReference type="ARBA" id="ARBA00022598"/>
    </source>
</evidence>
<feature type="domain" description="AMP-dependent synthetase/ligase" evidence="3">
    <location>
        <begin position="16"/>
        <end position="59"/>
    </location>
</feature>
<dbReference type="STRING" id="656061.D5GM09"/>
<dbReference type="InterPro" id="IPR000873">
    <property type="entry name" value="AMP-dep_synth/lig_dom"/>
</dbReference>
<evidence type="ECO:0000256" key="1">
    <source>
        <dbReference type="ARBA" id="ARBA00006432"/>
    </source>
</evidence>
<dbReference type="GeneID" id="9182774"/>
<evidence type="ECO:0000259" key="3">
    <source>
        <dbReference type="Pfam" id="PF00501"/>
    </source>
</evidence>
<protein>
    <submittedName>
        <fullName evidence="4">(Perigord truffle) hypothetical protein</fullName>
    </submittedName>
</protein>
<name>D5GM09_TUBMM</name>
<dbReference type="Proteomes" id="UP000006911">
    <property type="component" value="Unassembled WGS sequence"/>
</dbReference>
<dbReference type="Gene3D" id="2.30.38.10">
    <property type="entry name" value="Luciferase, Domain 3"/>
    <property type="match status" value="1"/>
</dbReference>
<accession>D5GM09</accession>
<dbReference type="AlphaFoldDB" id="D5GM09"/>
<dbReference type="GO" id="GO:0016405">
    <property type="term" value="F:CoA-ligase activity"/>
    <property type="evidence" value="ECO:0007669"/>
    <property type="project" value="TreeGrafter"/>
</dbReference>
<dbReference type="Pfam" id="PF00501">
    <property type="entry name" value="AMP-binding"/>
    <property type="match status" value="1"/>
</dbReference>
<keyword evidence="2" id="KW-0436">Ligase</keyword>
<dbReference type="PANTHER" id="PTHR24096">
    <property type="entry name" value="LONG-CHAIN-FATTY-ACID--COA LIGASE"/>
    <property type="match status" value="1"/>
</dbReference>
<proteinExistence type="inferred from homology"/>
<evidence type="ECO:0000313" key="5">
    <source>
        <dbReference type="Proteomes" id="UP000006911"/>
    </source>
</evidence>